<dbReference type="Gene3D" id="3.40.50.150">
    <property type="entry name" value="Vaccinia Virus protein VP39"/>
    <property type="match status" value="1"/>
</dbReference>
<accession>A0A6N4VBG4</accession>
<protein>
    <submittedName>
        <fullName evidence="2">SAM-dependent methyltransferase</fullName>
    </submittedName>
</protein>
<dbReference type="SUPFAM" id="SSF53335">
    <property type="entry name" value="S-adenosyl-L-methionine-dependent methyltransferases"/>
    <property type="match status" value="1"/>
</dbReference>
<dbReference type="GO" id="GO:0008757">
    <property type="term" value="F:S-adenosylmethionine-dependent methyltransferase activity"/>
    <property type="evidence" value="ECO:0007669"/>
    <property type="project" value="InterPro"/>
</dbReference>
<dbReference type="Proteomes" id="UP000466785">
    <property type="component" value="Chromosome"/>
</dbReference>
<dbReference type="InterPro" id="IPR050508">
    <property type="entry name" value="Methyltransf_Superfamily"/>
</dbReference>
<dbReference type="EMBL" id="AP022570">
    <property type="protein sequence ID" value="BBX51037.1"/>
    <property type="molecule type" value="Genomic_DNA"/>
</dbReference>
<dbReference type="InterPro" id="IPR029063">
    <property type="entry name" value="SAM-dependent_MTases_sf"/>
</dbReference>
<dbReference type="PANTHER" id="PTHR42912">
    <property type="entry name" value="METHYLTRANSFERASE"/>
    <property type="match status" value="1"/>
</dbReference>
<dbReference type="GO" id="GO:0032259">
    <property type="term" value="P:methylation"/>
    <property type="evidence" value="ECO:0007669"/>
    <property type="project" value="UniProtKB-KW"/>
</dbReference>
<evidence type="ECO:0000313" key="2">
    <source>
        <dbReference type="EMBL" id="BBX51037.1"/>
    </source>
</evidence>
<organism evidence="2 3">
    <name type="scientific">Mycolicibacterium poriferae</name>
    <dbReference type="NCBI Taxonomy" id="39694"/>
    <lineage>
        <taxon>Bacteria</taxon>
        <taxon>Bacillati</taxon>
        <taxon>Actinomycetota</taxon>
        <taxon>Actinomycetes</taxon>
        <taxon>Mycobacteriales</taxon>
        <taxon>Mycobacteriaceae</taxon>
        <taxon>Mycolicibacterium</taxon>
    </lineage>
</organism>
<sequence>MTTPSLWSAGRYDAVGERIAHIAGQLCDAVERRRPLRGSDVVDLGCGTGSAALAASARGARVTGVDLTPELLTIARGRAGADAVTWRCADASATGLPDDSFDVALSNMGIIFVEPGTQVRELARLVKPEGVLAFSAWVRDSANPLFDPVVAVLGPPAAASFSPEQWGDADTVTDRLAPHFDDIELDRGLHHWQFESMAAALRFLQEESPVHVATFRRAADQRDRLAAGFEAALQPHVDNVGTVHFTAPYVVVSATRRS</sequence>
<keyword evidence="2" id="KW-0808">Transferase</keyword>
<evidence type="ECO:0000313" key="3">
    <source>
        <dbReference type="Proteomes" id="UP000466785"/>
    </source>
</evidence>
<dbReference type="AlphaFoldDB" id="A0A6N4VBG4"/>
<evidence type="ECO:0000259" key="1">
    <source>
        <dbReference type="Pfam" id="PF08241"/>
    </source>
</evidence>
<name>A0A6N4VBG4_9MYCO</name>
<dbReference type="CDD" id="cd02440">
    <property type="entry name" value="AdoMet_MTases"/>
    <property type="match status" value="1"/>
</dbReference>
<proteinExistence type="predicted"/>
<keyword evidence="2" id="KW-0489">Methyltransferase</keyword>
<gene>
    <name evidence="2" type="ORF">MPOR_20630</name>
</gene>
<dbReference type="Pfam" id="PF08241">
    <property type="entry name" value="Methyltransf_11"/>
    <property type="match status" value="1"/>
</dbReference>
<dbReference type="InterPro" id="IPR013216">
    <property type="entry name" value="Methyltransf_11"/>
</dbReference>
<dbReference type="KEGG" id="mpof:MPOR_20630"/>
<reference evidence="2 3" key="1">
    <citation type="journal article" date="2019" name="Emerg. Microbes Infect.">
        <title>Comprehensive subspecies identification of 175 nontuberculous mycobacteria species based on 7547 genomic profiles.</title>
        <authorList>
            <person name="Matsumoto Y."/>
            <person name="Kinjo T."/>
            <person name="Motooka D."/>
            <person name="Nabeya D."/>
            <person name="Jung N."/>
            <person name="Uechi K."/>
            <person name="Horii T."/>
            <person name="Iida T."/>
            <person name="Fujita J."/>
            <person name="Nakamura S."/>
        </authorList>
    </citation>
    <scope>NUCLEOTIDE SEQUENCE [LARGE SCALE GENOMIC DNA]</scope>
    <source>
        <strain evidence="2 3">JCM 12603</strain>
    </source>
</reference>
<keyword evidence="3" id="KW-1185">Reference proteome</keyword>
<feature type="domain" description="Methyltransferase type 11" evidence="1">
    <location>
        <begin position="42"/>
        <end position="134"/>
    </location>
</feature>